<evidence type="ECO:0000313" key="2">
    <source>
        <dbReference type="Proteomes" id="UP000031036"/>
    </source>
</evidence>
<organism evidence="1 2">
    <name type="scientific">Toxocara canis</name>
    <name type="common">Canine roundworm</name>
    <dbReference type="NCBI Taxonomy" id="6265"/>
    <lineage>
        <taxon>Eukaryota</taxon>
        <taxon>Metazoa</taxon>
        <taxon>Ecdysozoa</taxon>
        <taxon>Nematoda</taxon>
        <taxon>Chromadorea</taxon>
        <taxon>Rhabditida</taxon>
        <taxon>Spirurina</taxon>
        <taxon>Ascaridomorpha</taxon>
        <taxon>Ascaridoidea</taxon>
        <taxon>Toxocaridae</taxon>
        <taxon>Toxocara</taxon>
    </lineage>
</organism>
<reference evidence="1 2" key="1">
    <citation type="submission" date="2014-11" db="EMBL/GenBank/DDBJ databases">
        <title>Genetic blueprint of the zoonotic pathogen Toxocara canis.</title>
        <authorList>
            <person name="Zhu X.-Q."/>
            <person name="Korhonen P.K."/>
            <person name="Cai H."/>
            <person name="Young N.D."/>
            <person name="Nejsum P."/>
            <person name="von Samson-Himmelstjerna G."/>
            <person name="Boag P.R."/>
            <person name="Tan P."/>
            <person name="Li Q."/>
            <person name="Min J."/>
            <person name="Yang Y."/>
            <person name="Wang X."/>
            <person name="Fang X."/>
            <person name="Hall R.S."/>
            <person name="Hofmann A."/>
            <person name="Sternberg P.W."/>
            <person name="Jex A.R."/>
            <person name="Gasser R.B."/>
        </authorList>
    </citation>
    <scope>NUCLEOTIDE SEQUENCE [LARGE SCALE GENOMIC DNA]</scope>
    <source>
        <strain evidence="1">PN_DK_2014</strain>
    </source>
</reference>
<protein>
    <recommendedName>
        <fullName evidence="3">Pepsin inhibitor-3-like repeated domain-containing protein</fullName>
    </recommendedName>
</protein>
<name>A0A0B2UYQ3_TOXCA</name>
<dbReference type="Proteomes" id="UP000031036">
    <property type="component" value="Unassembled WGS sequence"/>
</dbReference>
<evidence type="ECO:0000313" key="1">
    <source>
        <dbReference type="EMBL" id="KHN74314.1"/>
    </source>
</evidence>
<dbReference type="EMBL" id="JPKZ01002927">
    <property type="protein sequence ID" value="KHN74314.1"/>
    <property type="molecule type" value="Genomic_DNA"/>
</dbReference>
<dbReference type="AlphaFoldDB" id="A0A0B2UYQ3"/>
<sequence length="58" mass="6815">DGKLYKGDKLERELTQEEKDIVEQYEKLVQRQLDEYYAKLIAGESDPYVRPAPPKLCN</sequence>
<gene>
    <name evidence="1" type="ORF">Tcan_07908</name>
</gene>
<comment type="caution">
    <text evidence="1">The sequence shown here is derived from an EMBL/GenBank/DDBJ whole genome shotgun (WGS) entry which is preliminary data.</text>
</comment>
<evidence type="ECO:0008006" key="3">
    <source>
        <dbReference type="Google" id="ProtNLM"/>
    </source>
</evidence>
<proteinExistence type="predicted"/>
<accession>A0A0B2UYQ3</accession>
<feature type="non-terminal residue" evidence="1">
    <location>
        <position position="1"/>
    </location>
</feature>
<keyword evidence="2" id="KW-1185">Reference proteome</keyword>